<evidence type="ECO:0000313" key="1">
    <source>
        <dbReference type="EMBL" id="ARU56565.1"/>
    </source>
</evidence>
<evidence type="ECO:0000313" key="2">
    <source>
        <dbReference type="Proteomes" id="UP000196027"/>
    </source>
</evidence>
<dbReference type="AlphaFoldDB" id="A0A1Y0IAS1"/>
<sequence length="169" mass="19214">MLTLAVAQIEATMTDGEKSVSELSESFTYIASRIAALSEAGDRLESSINDQSDIEEIKSGTCEIHQRINQSIMAFQFYDRLTQRLHHVKRDLAGLSELINDSSQLYNPNAWHNLQQDIAANYTMEEERIMFQHIMQGASVEQALEIYRHHFTDADTPGDDNTDDDVELF</sequence>
<reference evidence="1 2" key="1">
    <citation type="submission" date="2017-05" db="EMBL/GenBank/DDBJ databases">
        <title>Genomic insights into alkan degradation activity of Oleiphilus messinensis.</title>
        <authorList>
            <person name="Kozyavkin S.A."/>
            <person name="Slesarev A.I."/>
            <person name="Golyshin P.N."/>
            <person name="Korzhenkov A."/>
            <person name="Golyshina O.N."/>
            <person name="Toshchakov S.V."/>
        </authorList>
    </citation>
    <scope>NUCLEOTIDE SEQUENCE [LARGE SCALE GENOMIC DNA]</scope>
    <source>
        <strain evidence="1 2">ME102</strain>
    </source>
</reference>
<proteinExistence type="predicted"/>
<name>A0A1Y0IAS1_9GAMM</name>
<protein>
    <submittedName>
        <fullName evidence="1">Uncharacterized protein</fullName>
    </submittedName>
</protein>
<dbReference type="EMBL" id="CP021425">
    <property type="protein sequence ID" value="ARU56565.1"/>
    <property type="molecule type" value="Genomic_DNA"/>
</dbReference>
<accession>A0A1Y0IAS1</accession>
<dbReference type="KEGG" id="ome:OLMES_2507"/>
<dbReference type="Proteomes" id="UP000196027">
    <property type="component" value="Chromosome"/>
</dbReference>
<organism evidence="1 2">
    <name type="scientific">Oleiphilus messinensis</name>
    <dbReference type="NCBI Taxonomy" id="141451"/>
    <lineage>
        <taxon>Bacteria</taxon>
        <taxon>Pseudomonadati</taxon>
        <taxon>Pseudomonadota</taxon>
        <taxon>Gammaproteobacteria</taxon>
        <taxon>Oceanospirillales</taxon>
        <taxon>Oleiphilaceae</taxon>
        <taxon>Oleiphilus</taxon>
    </lineage>
</organism>
<keyword evidence="2" id="KW-1185">Reference proteome</keyword>
<gene>
    <name evidence="1" type="ORF">OLMES_2507</name>
</gene>